<keyword evidence="4" id="KW-0560">Oxidoreductase</keyword>
<dbReference type="InterPro" id="IPR013785">
    <property type="entry name" value="Aldolase_TIM"/>
</dbReference>
<dbReference type="InterPro" id="IPR051799">
    <property type="entry name" value="NADH_flavin_oxidoreductase"/>
</dbReference>
<evidence type="ECO:0000256" key="3">
    <source>
        <dbReference type="ARBA" id="ARBA00022643"/>
    </source>
</evidence>
<name>A0A9P9IKN7_9PLEO</name>
<evidence type="ECO:0000256" key="1">
    <source>
        <dbReference type="ARBA" id="ARBA00005979"/>
    </source>
</evidence>
<evidence type="ECO:0000313" key="6">
    <source>
        <dbReference type="EMBL" id="KAH7122735.1"/>
    </source>
</evidence>
<gene>
    <name evidence="6" type="ORF">B0J11DRAFT_559810</name>
</gene>
<dbReference type="SUPFAM" id="SSF51395">
    <property type="entry name" value="FMN-linked oxidoreductases"/>
    <property type="match status" value="1"/>
</dbReference>
<dbReference type="PANTHER" id="PTHR43656">
    <property type="entry name" value="BINDING OXIDOREDUCTASE, PUTATIVE (AFU_ORTHOLOGUE AFUA_2G08260)-RELATED"/>
    <property type="match status" value="1"/>
</dbReference>
<keyword evidence="2" id="KW-0285">Flavoprotein</keyword>
<keyword evidence="3" id="KW-0288">FMN</keyword>
<dbReference type="OrthoDB" id="1663137at2759"/>
<accession>A0A9P9IKN7</accession>
<protein>
    <submittedName>
        <fullName evidence="6">NADH:flavin oxidoreductase/NADH oxidase-like protein</fullName>
    </submittedName>
</protein>
<dbReference type="GO" id="GO:0016491">
    <property type="term" value="F:oxidoreductase activity"/>
    <property type="evidence" value="ECO:0007669"/>
    <property type="project" value="UniProtKB-KW"/>
</dbReference>
<dbReference type="AlphaFoldDB" id="A0A9P9IKN7"/>
<evidence type="ECO:0000256" key="4">
    <source>
        <dbReference type="ARBA" id="ARBA00023002"/>
    </source>
</evidence>
<reference evidence="6" key="1">
    <citation type="journal article" date="2021" name="Nat. Commun.">
        <title>Genetic determinants of endophytism in the Arabidopsis root mycobiome.</title>
        <authorList>
            <person name="Mesny F."/>
            <person name="Miyauchi S."/>
            <person name="Thiergart T."/>
            <person name="Pickel B."/>
            <person name="Atanasova L."/>
            <person name="Karlsson M."/>
            <person name="Huettel B."/>
            <person name="Barry K.W."/>
            <person name="Haridas S."/>
            <person name="Chen C."/>
            <person name="Bauer D."/>
            <person name="Andreopoulos W."/>
            <person name="Pangilinan J."/>
            <person name="LaButti K."/>
            <person name="Riley R."/>
            <person name="Lipzen A."/>
            <person name="Clum A."/>
            <person name="Drula E."/>
            <person name="Henrissat B."/>
            <person name="Kohler A."/>
            <person name="Grigoriev I.V."/>
            <person name="Martin F.M."/>
            <person name="Hacquard S."/>
        </authorList>
    </citation>
    <scope>NUCLEOTIDE SEQUENCE</scope>
    <source>
        <strain evidence="6">MPI-CAGE-CH-0243</strain>
    </source>
</reference>
<sequence>MALKLASPLDLPSGVIMPNRIIKAAMSEELAGDNDSDPGEKYIAAYSAWADGGWGGLLTGNVDVSLIYRCSNATIAIKPSPSTTTLSAWTTWSHASQRSGTPTIVQLVHPGRQSPAKSGNRPFSSPAIAPSSIPINIGNGLLERAISKLVFGTPREMTLREIAEAVQLFANGAKAVYDAGFKGIEIHAAHGYLLSSFLSPKSNVRTDVYGGTAANRARIVVEVIRAVRRAVPELFCVGIKLNSADVAGAENLEESLEQVGLIVREQIDFLEISGGSYENLRMAEGDDPKAKRTVEREAFFLDYAQAVRERYPGVVLMVTGGFRSREGMEKALESGACDLVGVARPAAVWPHWPRDVLLNKKVLDDKARAVLSKVKPDWWLRWVPVKMIGIGADTMYYAKQISVMGAGKTPQPPLES</sequence>
<dbReference type="Pfam" id="PF00724">
    <property type="entry name" value="Oxidored_FMN"/>
    <property type="match status" value="1"/>
</dbReference>
<dbReference type="Proteomes" id="UP000700596">
    <property type="component" value="Unassembled WGS sequence"/>
</dbReference>
<comment type="similarity">
    <text evidence="1">Belongs to the NADH:flavin oxidoreductase/NADH oxidase family.</text>
</comment>
<organism evidence="6 7">
    <name type="scientific">Dendryphion nanum</name>
    <dbReference type="NCBI Taxonomy" id="256645"/>
    <lineage>
        <taxon>Eukaryota</taxon>
        <taxon>Fungi</taxon>
        <taxon>Dikarya</taxon>
        <taxon>Ascomycota</taxon>
        <taxon>Pezizomycotina</taxon>
        <taxon>Dothideomycetes</taxon>
        <taxon>Pleosporomycetidae</taxon>
        <taxon>Pleosporales</taxon>
        <taxon>Torulaceae</taxon>
        <taxon>Dendryphion</taxon>
    </lineage>
</organism>
<dbReference type="PANTHER" id="PTHR43656:SF2">
    <property type="entry name" value="BINDING OXIDOREDUCTASE, PUTATIVE (AFU_ORTHOLOGUE AFUA_2G08260)-RELATED"/>
    <property type="match status" value="1"/>
</dbReference>
<dbReference type="InterPro" id="IPR001155">
    <property type="entry name" value="OxRdtase_FMN_N"/>
</dbReference>
<dbReference type="GO" id="GO:0010181">
    <property type="term" value="F:FMN binding"/>
    <property type="evidence" value="ECO:0007669"/>
    <property type="project" value="InterPro"/>
</dbReference>
<evidence type="ECO:0000256" key="2">
    <source>
        <dbReference type="ARBA" id="ARBA00022630"/>
    </source>
</evidence>
<dbReference type="EMBL" id="JAGMWT010000009">
    <property type="protein sequence ID" value="KAH7122735.1"/>
    <property type="molecule type" value="Genomic_DNA"/>
</dbReference>
<evidence type="ECO:0000313" key="7">
    <source>
        <dbReference type="Proteomes" id="UP000700596"/>
    </source>
</evidence>
<keyword evidence="7" id="KW-1185">Reference proteome</keyword>
<dbReference type="Gene3D" id="3.20.20.70">
    <property type="entry name" value="Aldolase class I"/>
    <property type="match status" value="1"/>
</dbReference>
<comment type="caution">
    <text evidence="6">The sequence shown here is derived from an EMBL/GenBank/DDBJ whole genome shotgun (WGS) entry which is preliminary data.</text>
</comment>
<evidence type="ECO:0000259" key="5">
    <source>
        <dbReference type="Pfam" id="PF00724"/>
    </source>
</evidence>
<feature type="domain" description="NADH:flavin oxidoreductase/NADH oxidase N-terminal" evidence="5">
    <location>
        <begin position="6"/>
        <end position="355"/>
    </location>
</feature>
<proteinExistence type="inferred from homology"/>